<dbReference type="PANTHER" id="PTHR30204:SF98">
    <property type="entry name" value="HTH-TYPE TRANSCRIPTIONAL REGULATOR ADHR"/>
    <property type="match status" value="1"/>
</dbReference>
<accession>A0A081SBE5</accession>
<evidence type="ECO:0000313" key="6">
    <source>
        <dbReference type="EMBL" id="ORP00355.1"/>
    </source>
</evidence>
<dbReference type="CDD" id="cd01109">
    <property type="entry name" value="HTH_YyaN"/>
    <property type="match status" value="1"/>
</dbReference>
<dbReference type="Proteomes" id="UP000255482">
    <property type="component" value="Unassembled WGS sequence"/>
</dbReference>
<keyword evidence="2" id="KW-0175">Coiled coil</keyword>
<evidence type="ECO:0000259" key="3">
    <source>
        <dbReference type="PROSITE" id="PS50937"/>
    </source>
</evidence>
<comment type="caution">
    <text evidence="4">The sequence shown here is derived from an EMBL/GenBank/DDBJ whole genome shotgun (WGS) entry which is preliminary data.</text>
</comment>
<dbReference type="PRINTS" id="PR00040">
    <property type="entry name" value="HTHMERR"/>
</dbReference>
<keyword evidence="1" id="KW-0238">DNA-binding</keyword>
<dbReference type="RefSeq" id="WP_001022624.1">
    <property type="nucleotide sequence ID" value="NZ_CAJJIB010000151.1"/>
</dbReference>
<dbReference type="InterPro" id="IPR000551">
    <property type="entry name" value="MerR-type_HTH_dom"/>
</dbReference>
<feature type="coiled-coil region" evidence="2">
    <location>
        <begin position="74"/>
        <end position="108"/>
    </location>
</feature>
<dbReference type="OrthoDB" id="9811174at2"/>
<reference evidence="6 10" key="2">
    <citation type="journal article" date="2016" name="Eur. J. Clin. Microbiol. Infect. Dis.">
        <title>Whole genome sequencing as a tool for phylogenetic analysis of clinical strains of Mitis group streptococci.</title>
        <authorList>
            <person name="Rasmussen L.H."/>
            <person name="Dargis R."/>
            <person name="Hojholt K."/>
            <person name="Christensen J.J."/>
            <person name="Skovgaard O."/>
            <person name="Justesen U.S."/>
            <person name="Rosenvinge F.S."/>
            <person name="Moser C."/>
            <person name="Lukjancenko O."/>
            <person name="Rasmussen S."/>
            <person name="Nielsen X.C."/>
        </authorList>
    </citation>
    <scope>NUCLEOTIDE SEQUENCE [LARGE SCALE GENOMIC DNA]</scope>
    <source>
        <strain evidence="6 10">RH_17024_08</strain>
    </source>
</reference>
<dbReference type="PATRIC" id="fig|28037.231.peg.1080"/>
<evidence type="ECO:0000256" key="1">
    <source>
        <dbReference type="ARBA" id="ARBA00023125"/>
    </source>
</evidence>
<name>A0A081SBE5_STRMT</name>
<protein>
    <submittedName>
        <fullName evidence="4 5">HTH-type transcriptional regulator AdhR</fullName>
    </submittedName>
    <submittedName>
        <fullName evidence="6">MerR family transcriptional regulator</fullName>
    </submittedName>
</protein>
<dbReference type="PANTHER" id="PTHR30204">
    <property type="entry name" value="REDOX-CYCLING DRUG-SENSING TRANSCRIPTIONAL ACTIVATOR SOXR"/>
    <property type="match status" value="1"/>
</dbReference>
<dbReference type="GO" id="GO:0003700">
    <property type="term" value="F:DNA-binding transcription factor activity"/>
    <property type="evidence" value="ECO:0007669"/>
    <property type="project" value="InterPro"/>
</dbReference>
<dbReference type="PROSITE" id="PS50937">
    <property type="entry name" value="HTH_MERR_2"/>
    <property type="match status" value="1"/>
</dbReference>
<organism evidence="4 8">
    <name type="scientific">Streptococcus mitis</name>
    <dbReference type="NCBI Taxonomy" id="28037"/>
    <lineage>
        <taxon>Bacteria</taxon>
        <taxon>Bacillati</taxon>
        <taxon>Bacillota</taxon>
        <taxon>Bacilli</taxon>
        <taxon>Lactobacillales</taxon>
        <taxon>Streptococcaceae</taxon>
        <taxon>Streptococcus</taxon>
        <taxon>Streptococcus mitis group</taxon>
    </lineage>
</organism>
<dbReference type="EMBL" id="UHFS01000002">
    <property type="protein sequence ID" value="SUN75620.1"/>
    <property type="molecule type" value="Genomic_DNA"/>
</dbReference>
<dbReference type="AlphaFoldDB" id="A0A081SBE5"/>
<dbReference type="EMBL" id="LRQR01000061">
    <property type="protein sequence ID" value="KXA60724.1"/>
    <property type="molecule type" value="Genomic_DNA"/>
</dbReference>
<evidence type="ECO:0000313" key="10">
    <source>
        <dbReference type="Proteomes" id="UP000193102"/>
    </source>
</evidence>
<dbReference type="InterPro" id="IPR047057">
    <property type="entry name" value="MerR_fam"/>
</dbReference>
<gene>
    <name evidence="4" type="primary">adhR</name>
    <name evidence="6" type="ORF">B7697_02765</name>
    <name evidence="5" type="ORF">HMPREF3228_01090</name>
    <name evidence="7" type="ORF">NCTC12261_01619</name>
    <name evidence="4" type="ORF">SK271_0287</name>
</gene>
<dbReference type="NCBIfam" id="NF041849">
    <property type="entry name" value="trans_regNmlR"/>
    <property type="match status" value="1"/>
</dbReference>
<dbReference type="EMBL" id="JPGW01000011">
    <property type="protein sequence ID" value="KER08248.1"/>
    <property type="molecule type" value="Genomic_DNA"/>
</dbReference>
<dbReference type="GO" id="GO:0003677">
    <property type="term" value="F:DNA binding"/>
    <property type="evidence" value="ECO:0007669"/>
    <property type="project" value="UniProtKB-KW"/>
</dbReference>
<dbReference type="SMART" id="SM00422">
    <property type="entry name" value="HTH_MERR"/>
    <property type="match status" value="1"/>
</dbReference>
<evidence type="ECO:0000313" key="8">
    <source>
        <dbReference type="Proteomes" id="UP000028067"/>
    </source>
</evidence>
<evidence type="ECO:0000256" key="2">
    <source>
        <dbReference type="SAM" id="Coils"/>
    </source>
</evidence>
<dbReference type="Pfam" id="PF13411">
    <property type="entry name" value="MerR_1"/>
    <property type="match status" value="1"/>
</dbReference>
<reference evidence="7 11" key="5">
    <citation type="submission" date="2018-06" db="EMBL/GenBank/DDBJ databases">
        <authorList>
            <consortium name="Pathogen Informatics"/>
            <person name="Doyle S."/>
        </authorList>
    </citation>
    <scope>NUCLEOTIDE SEQUENCE [LARGE SCALE GENOMIC DNA]</scope>
    <source>
        <strain evidence="7 11">NCTC12261</strain>
    </source>
</reference>
<dbReference type="Proteomes" id="UP000028067">
    <property type="component" value="Unassembled WGS sequence"/>
</dbReference>
<dbReference type="EMBL" id="NCVI01000017">
    <property type="protein sequence ID" value="ORP00355.1"/>
    <property type="molecule type" value="Genomic_DNA"/>
</dbReference>
<reference evidence="5 9" key="3">
    <citation type="submission" date="2016-01" db="EMBL/GenBank/DDBJ databases">
        <authorList>
            <person name="Oliw E.H."/>
        </authorList>
    </citation>
    <scope>NUCLEOTIDE SEQUENCE [LARGE SCALE GENOMIC DNA]</scope>
    <source>
        <strain evidence="5 9">CMW7705B</strain>
    </source>
</reference>
<sequence>MNIKSASDLLGISADTIRYYERVGLVPPITRTATGIRDFQDHDIEALEFIKCFRSAGVSVDSLVDYMSLYQKGDETREKRLGILEEEKKKLEERLSQLQVALNRLNLKIKLYKEGKI</sequence>
<reference evidence="4 8" key="1">
    <citation type="submission" date="2014-05" db="EMBL/GenBank/DDBJ databases">
        <authorList>
            <person name="Daugherty S.C."/>
            <person name="Tallon L.J."/>
            <person name="Sadzewicz L."/>
            <person name="Kilian M."/>
            <person name="Tettelin H."/>
        </authorList>
    </citation>
    <scope>NUCLEOTIDE SEQUENCE [LARGE SCALE GENOMIC DNA]</scope>
    <source>
        <strain evidence="4 8">SK271</strain>
    </source>
</reference>
<feature type="domain" description="HTH merR-type" evidence="3">
    <location>
        <begin position="1"/>
        <end position="69"/>
    </location>
</feature>
<evidence type="ECO:0000313" key="5">
    <source>
        <dbReference type="EMBL" id="KXA60724.1"/>
    </source>
</evidence>
<proteinExistence type="predicted"/>
<dbReference type="Proteomes" id="UP000193102">
    <property type="component" value="Unassembled WGS sequence"/>
</dbReference>
<dbReference type="SUPFAM" id="SSF46955">
    <property type="entry name" value="Putative DNA-binding domain"/>
    <property type="match status" value="1"/>
</dbReference>
<evidence type="ECO:0000313" key="7">
    <source>
        <dbReference type="EMBL" id="SUN75620.1"/>
    </source>
</evidence>
<dbReference type="InterPro" id="IPR009061">
    <property type="entry name" value="DNA-bd_dom_put_sf"/>
</dbReference>
<evidence type="ECO:0000313" key="11">
    <source>
        <dbReference type="Proteomes" id="UP000255482"/>
    </source>
</evidence>
<dbReference type="Proteomes" id="UP000070065">
    <property type="component" value="Unassembled WGS sequence"/>
</dbReference>
<dbReference type="Gene3D" id="1.10.1660.10">
    <property type="match status" value="1"/>
</dbReference>
<evidence type="ECO:0000313" key="9">
    <source>
        <dbReference type="Proteomes" id="UP000070065"/>
    </source>
</evidence>
<evidence type="ECO:0000313" key="4">
    <source>
        <dbReference type="EMBL" id="KER08248.1"/>
    </source>
</evidence>
<reference evidence="6" key="4">
    <citation type="submission" date="2017-04" db="EMBL/GenBank/DDBJ databases">
        <authorList>
            <person name="Afonso C.L."/>
            <person name="Miller P.J."/>
            <person name="Scott M.A."/>
            <person name="Spackman E."/>
            <person name="Goraichik I."/>
            <person name="Dimitrov K.M."/>
            <person name="Suarez D.L."/>
            <person name="Swayne D.E."/>
        </authorList>
    </citation>
    <scope>NUCLEOTIDE SEQUENCE</scope>
    <source>
        <strain evidence="6">RH_17024_08</strain>
    </source>
</reference>